<gene>
    <name evidence="1" type="ORF">PENSOL_c029G06672</name>
</gene>
<evidence type="ECO:0000313" key="2">
    <source>
        <dbReference type="Proteomes" id="UP000191612"/>
    </source>
</evidence>
<dbReference type="AlphaFoldDB" id="A0A1V6QXG4"/>
<proteinExistence type="predicted"/>
<dbReference type="Proteomes" id="UP000191612">
    <property type="component" value="Unassembled WGS sequence"/>
</dbReference>
<name>A0A1V6QXG4_9EURO</name>
<protein>
    <submittedName>
        <fullName evidence="1">Uncharacterized protein</fullName>
    </submittedName>
</protein>
<sequence>MGIDISTTPKRQAKFVEKRPQYNYPDEFSGTFYRNGGNPGCLTVRFTPTTIYRMNQTAGAGKRKRNDQSECKDTIIYYGGLAEWSKAID</sequence>
<organism evidence="1 2">
    <name type="scientific">Penicillium solitum</name>
    <dbReference type="NCBI Taxonomy" id="60172"/>
    <lineage>
        <taxon>Eukaryota</taxon>
        <taxon>Fungi</taxon>
        <taxon>Dikarya</taxon>
        <taxon>Ascomycota</taxon>
        <taxon>Pezizomycotina</taxon>
        <taxon>Eurotiomycetes</taxon>
        <taxon>Eurotiomycetidae</taxon>
        <taxon>Eurotiales</taxon>
        <taxon>Aspergillaceae</taxon>
        <taxon>Penicillium</taxon>
    </lineage>
</organism>
<accession>A0A1V6QXG4</accession>
<dbReference type="EMBL" id="MDYO01000029">
    <property type="protein sequence ID" value="OQD93878.1"/>
    <property type="molecule type" value="Genomic_DNA"/>
</dbReference>
<evidence type="ECO:0000313" key="1">
    <source>
        <dbReference type="EMBL" id="OQD93878.1"/>
    </source>
</evidence>
<keyword evidence="2" id="KW-1185">Reference proteome</keyword>
<comment type="caution">
    <text evidence="1">The sequence shown here is derived from an EMBL/GenBank/DDBJ whole genome shotgun (WGS) entry which is preliminary data.</text>
</comment>
<reference evidence="2" key="1">
    <citation type="journal article" date="2017" name="Nat. Microbiol.">
        <title>Global analysis of biosynthetic gene clusters reveals vast potential of secondary metabolite production in Penicillium species.</title>
        <authorList>
            <person name="Nielsen J.C."/>
            <person name="Grijseels S."/>
            <person name="Prigent S."/>
            <person name="Ji B."/>
            <person name="Dainat J."/>
            <person name="Nielsen K.F."/>
            <person name="Frisvad J.C."/>
            <person name="Workman M."/>
            <person name="Nielsen J."/>
        </authorList>
    </citation>
    <scope>NUCLEOTIDE SEQUENCE [LARGE SCALE GENOMIC DNA]</scope>
    <source>
        <strain evidence="2">IBT 29525</strain>
    </source>
</reference>